<reference evidence="8 9" key="1">
    <citation type="journal article" date="2017" name="Nature">
        <title>The Apostasia genome and the evolution of orchids.</title>
        <authorList>
            <person name="Zhang G.Q."/>
            <person name="Liu K.W."/>
            <person name="Li Z."/>
            <person name="Lohaus R."/>
            <person name="Hsiao Y.Y."/>
            <person name="Niu S.C."/>
            <person name="Wang J.Y."/>
            <person name="Lin Y.C."/>
            <person name="Xu Q."/>
            <person name="Chen L.J."/>
            <person name="Yoshida K."/>
            <person name="Fujiwara S."/>
            <person name="Wang Z.W."/>
            <person name="Zhang Y.Q."/>
            <person name="Mitsuda N."/>
            <person name="Wang M."/>
            <person name="Liu G.H."/>
            <person name="Pecoraro L."/>
            <person name="Huang H.X."/>
            <person name="Xiao X.J."/>
            <person name="Lin M."/>
            <person name="Wu X.Y."/>
            <person name="Wu W.L."/>
            <person name="Chen Y.Y."/>
            <person name="Chang S.B."/>
            <person name="Sakamoto S."/>
            <person name="Ohme-Takagi M."/>
            <person name="Yagi M."/>
            <person name="Zeng S.J."/>
            <person name="Shen C.Y."/>
            <person name="Yeh C.M."/>
            <person name="Luo Y.B."/>
            <person name="Tsai W.C."/>
            <person name="Van de Peer Y."/>
            <person name="Liu Z.J."/>
        </authorList>
    </citation>
    <scope>NUCLEOTIDE SEQUENCE [LARGE SCALE GENOMIC DNA]</scope>
    <source>
        <strain evidence="9">cv. Shenzhen</strain>
        <tissue evidence="8">Stem</tissue>
    </source>
</reference>
<evidence type="ECO:0000256" key="4">
    <source>
        <dbReference type="ARBA" id="ARBA00023163"/>
    </source>
</evidence>
<keyword evidence="3" id="KW-0805">Transcription regulation</keyword>
<evidence type="ECO:0000313" key="9">
    <source>
        <dbReference type="Proteomes" id="UP000236161"/>
    </source>
</evidence>
<dbReference type="Gene3D" id="4.10.280.10">
    <property type="entry name" value="Helix-loop-helix DNA-binding domain"/>
    <property type="match status" value="1"/>
</dbReference>
<evidence type="ECO:0000256" key="5">
    <source>
        <dbReference type="ARBA" id="ARBA00023242"/>
    </source>
</evidence>
<sequence>MQYELISGEDHQDMLINEVLLSASLHDQLQQESEAVIHDEQQEAMSNFLHGFDSDRAGFSHNFSVSAESEELPLQSLQICSSYSAAVDSESHRGYSNINPSKAAAAPKRKREDHSGGFQITFGGGGGGDPSKPKKTRTNSLGSSSSIEFGRESSYEPDAEAIAQVKEMIYRAAAMRPVSFAAEEAAPEKPKRKNVRISDDPQTAAARRRRERVSERLRVLQRLVPGGSKMDTAAMLDEAANYLKFLKAQVGVLEGINGGDHSCGLLPFSVTFSSS</sequence>
<dbReference type="EC" id="3.-.-.-" evidence="8"/>
<dbReference type="PANTHER" id="PTHR45914:SF12">
    <property type="entry name" value="TRANSCRIPTION FACTOR BHLH87"/>
    <property type="match status" value="1"/>
</dbReference>
<dbReference type="STRING" id="1088818.A0A2I0AK51"/>
<dbReference type="Pfam" id="PF00010">
    <property type="entry name" value="HLH"/>
    <property type="match status" value="1"/>
</dbReference>
<evidence type="ECO:0000256" key="3">
    <source>
        <dbReference type="ARBA" id="ARBA00023015"/>
    </source>
</evidence>
<dbReference type="InterPro" id="IPR036638">
    <property type="entry name" value="HLH_DNA-bd_sf"/>
</dbReference>
<dbReference type="PANTHER" id="PTHR45914">
    <property type="entry name" value="TRANSCRIPTION FACTOR HEC3-RELATED"/>
    <property type="match status" value="1"/>
</dbReference>
<comment type="similarity">
    <text evidence="2">Belongs to the bHLH protein family.</text>
</comment>
<gene>
    <name evidence="8" type="primary">BHLH87</name>
    <name evidence="8" type="ORF">AXF42_Ash014567</name>
</gene>
<dbReference type="GO" id="GO:0003700">
    <property type="term" value="F:DNA-binding transcription factor activity"/>
    <property type="evidence" value="ECO:0007669"/>
    <property type="project" value="InterPro"/>
</dbReference>
<evidence type="ECO:0000259" key="7">
    <source>
        <dbReference type="PROSITE" id="PS50888"/>
    </source>
</evidence>
<dbReference type="AlphaFoldDB" id="A0A2I0AK51"/>
<dbReference type="PROSITE" id="PS50888">
    <property type="entry name" value="BHLH"/>
    <property type="match status" value="1"/>
</dbReference>
<keyword evidence="5" id="KW-0539">Nucleus</keyword>
<evidence type="ECO:0000256" key="2">
    <source>
        <dbReference type="ARBA" id="ARBA00005510"/>
    </source>
</evidence>
<name>A0A2I0AK51_9ASPA</name>
<dbReference type="SMART" id="SM00353">
    <property type="entry name" value="HLH"/>
    <property type="match status" value="1"/>
</dbReference>
<dbReference type="EMBL" id="KZ451976">
    <property type="protein sequence ID" value="PKA55895.1"/>
    <property type="molecule type" value="Genomic_DNA"/>
</dbReference>
<evidence type="ECO:0000256" key="1">
    <source>
        <dbReference type="ARBA" id="ARBA00004123"/>
    </source>
</evidence>
<proteinExistence type="inferred from homology"/>
<dbReference type="SUPFAM" id="SSF47459">
    <property type="entry name" value="HLH, helix-loop-helix DNA-binding domain"/>
    <property type="match status" value="1"/>
</dbReference>
<feature type="region of interest" description="Disordered" evidence="6">
    <location>
        <begin position="90"/>
        <end position="153"/>
    </location>
</feature>
<feature type="region of interest" description="Disordered" evidence="6">
    <location>
        <begin position="183"/>
        <end position="211"/>
    </location>
</feature>
<organism evidence="8 9">
    <name type="scientific">Apostasia shenzhenica</name>
    <dbReference type="NCBI Taxonomy" id="1088818"/>
    <lineage>
        <taxon>Eukaryota</taxon>
        <taxon>Viridiplantae</taxon>
        <taxon>Streptophyta</taxon>
        <taxon>Embryophyta</taxon>
        <taxon>Tracheophyta</taxon>
        <taxon>Spermatophyta</taxon>
        <taxon>Magnoliopsida</taxon>
        <taxon>Liliopsida</taxon>
        <taxon>Asparagales</taxon>
        <taxon>Orchidaceae</taxon>
        <taxon>Apostasioideae</taxon>
        <taxon>Apostasia</taxon>
    </lineage>
</organism>
<keyword evidence="9" id="KW-1185">Reference proteome</keyword>
<dbReference type="GO" id="GO:0005634">
    <property type="term" value="C:nucleus"/>
    <property type="evidence" value="ECO:0007669"/>
    <property type="project" value="UniProtKB-SubCell"/>
</dbReference>
<evidence type="ECO:0000313" key="8">
    <source>
        <dbReference type="EMBL" id="PKA55895.1"/>
    </source>
</evidence>
<dbReference type="Proteomes" id="UP000236161">
    <property type="component" value="Unassembled WGS sequence"/>
</dbReference>
<comment type="subcellular location">
    <subcellularLocation>
        <location evidence="1">Nucleus</location>
    </subcellularLocation>
</comment>
<dbReference type="InterPro" id="IPR011598">
    <property type="entry name" value="bHLH_dom"/>
</dbReference>
<dbReference type="GO" id="GO:0046983">
    <property type="term" value="F:protein dimerization activity"/>
    <property type="evidence" value="ECO:0007669"/>
    <property type="project" value="InterPro"/>
</dbReference>
<dbReference type="InterPro" id="IPR045843">
    <property type="entry name" value="IND-like"/>
</dbReference>
<feature type="domain" description="BHLH" evidence="7">
    <location>
        <begin position="197"/>
        <end position="246"/>
    </location>
</feature>
<keyword evidence="4" id="KW-0804">Transcription</keyword>
<protein>
    <submittedName>
        <fullName evidence="8">Transcription factor bHLH87</fullName>
        <ecNumber evidence="8">3.-.-.-</ecNumber>
    </submittedName>
</protein>
<evidence type="ECO:0000256" key="6">
    <source>
        <dbReference type="SAM" id="MobiDB-lite"/>
    </source>
</evidence>
<accession>A0A2I0AK51</accession>
<dbReference type="OrthoDB" id="2017571at2759"/>
<keyword evidence="8" id="KW-0378">Hydrolase</keyword>
<dbReference type="GO" id="GO:0016787">
    <property type="term" value="F:hydrolase activity"/>
    <property type="evidence" value="ECO:0007669"/>
    <property type="project" value="UniProtKB-KW"/>
</dbReference>